<dbReference type="OrthoDB" id="7366326at2"/>
<gene>
    <name evidence="2" type="ORF">SLNSH_00220</name>
</gene>
<proteinExistence type="predicted"/>
<feature type="transmembrane region" description="Helical" evidence="1">
    <location>
        <begin position="42"/>
        <end position="60"/>
    </location>
</feature>
<dbReference type="InterPro" id="IPR046093">
    <property type="entry name" value="DUF6111"/>
</dbReference>
<name>A0A2T1HZ36_9HYPH</name>
<dbReference type="AlphaFoldDB" id="A0A2T1HZ36"/>
<evidence type="ECO:0000313" key="3">
    <source>
        <dbReference type="Proteomes" id="UP000239772"/>
    </source>
</evidence>
<dbReference type="RefSeq" id="WP_106334635.1">
    <property type="nucleotide sequence ID" value="NZ_PVZS01000001.1"/>
</dbReference>
<keyword evidence="1" id="KW-0812">Transmembrane</keyword>
<organism evidence="2 3">
    <name type="scientific">Alsobacter soli</name>
    <dbReference type="NCBI Taxonomy" id="2109933"/>
    <lineage>
        <taxon>Bacteria</taxon>
        <taxon>Pseudomonadati</taxon>
        <taxon>Pseudomonadota</taxon>
        <taxon>Alphaproteobacteria</taxon>
        <taxon>Hyphomicrobiales</taxon>
        <taxon>Alsobacteraceae</taxon>
        <taxon>Alsobacter</taxon>
    </lineage>
</organism>
<dbReference type="Proteomes" id="UP000239772">
    <property type="component" value="Unassembled WGS sequence"/>
</dbReference>
<sequence length="85" mass="9566">MTRAFIEEFLLFLVPFALYALWLVARRQTPLAKVHWEGNVSWLVLVGLAVASGWLIYTGLTARRGTGPYVPAHMENGRFVPGHID</sequence>
<evidence type="ECO:0000256" key="1">
    <source>
        <dbReference type="SAM" id="Phobius"/>
    </source>
</evidence>
<reference evidence="3" key="1">
    <citation type="submission" date="2018-03" db="EMBL/GenBank/DDBJ databases">
        <authorList>
            <person name="Sun L."/>
            <person name="Liu H."/>
            <person name="Chen W."/>
            <person name="Huang K."/>
            <person name="Liu W."/>
            <person name="Gao X."/>
        </authorList>
    </citation>
    <scope>NUCLEOTIDE SEQUENCE [LARGE SCALE GENOMIC DNA]</scope>
    <source>
        <strain evidence="3">SH9</strain>
    </source>
</reference>
<keyword evidence="1" id="KW-1133">Transmembrane helix</keyword>
<comment type="caution">
    <text evidence="2">The sequence shown here is derived from an EMBL/GenBank/DDBJ whole genome shotgun (WGS) entry which is preliminary data.</text>
</comment>
<accession>A0A2T1HZ36</accession>
<evidence type="ECO:0000313" key="2">
    <source>
        <dbReference type="EMBL" id="PSC06850.1"/>
    </source>
</evidence>
<keyword evidence="1" id="KW-0472">Membrane</keyword>
<keyword evidence="3" id="KW-1185">Reference proteome</keyword>
<dbReference type="Pfam" id="PF19606">
    <property type="entry name" value="DUF6111"/>
    <property type="match status" value="1"/>
</dbReference>
<protein>
    <submittedName>
        <fullName evidence="2">Uncharacterized protein</fullName>
    </submittedName>
</protein>
<dbReference type="EMBL" id="PVZS01000001">
    <property type="protein sequence ID" value="PSC06850.1"/>
    <property type="molecule type" value="Genomic_DNA"/>
</dbReference>